<proteinExistence type="predicted"/>
<protein>
    <submittedName>
        <fullName evidence="1">Uncharacterized protein</fullName>
    </submittedName>
</protein>
<name>A0A8K0GE97_IGNLU</name>
<dbReference type="AlphaFoldDB" id="A0A8K0GE97"/>
<dbReference type="Gene3D" id="3.30.420.10">
    <property type="entry name" value="Ribonuclease H-like superfamily/Ribonuclease H"/>
    <property type="match status" value="1"/>
</dbReference>
<evidence type="ECO:0000313" key="1">
    <source>
        <dbReference type="EMBL" id="KAF2901455.1"/>
    </source>
</evidence>
<dbReference type="PANTHER" id="PTHR46060:SF1">
    <property type="entry name" value="MARINER MOS1 TRANSPOSASE-LIKE PROTEIN"/>
    <property type="match status" value="1"/>
</dbReference>
<dbReference type="GO" id="GO:0003676">
    <property type="term" value="F:nucleic acid binding"/>
    <property type="evidence" value="ECO:0007669"/>
    <property type="project" value="InterPro"/>
</dbReference>
<dbReference type="InterPro" id="IPR052709">
    <property type="entry name" value="Transposase-MT_Hybrid"/>
</dbReference>
<dbReference type="OrthoDB" id="8189655at2759"/>
<dbReference type="PANTHER" id="PTHR46060">
    <property type="entry name" value="MARINER MOS1 TRANSPOSASE-LIKE PROTEIN"/>
    <property type="match status" value="1"/>
</dbReference>
<dbReference type="Proteomes" id="UP000801492">
    <property type="component" value="Unassembled WGS sequence"/>
</dbReference>
<evidence type="ECO:0000313" key="2">
    <source>
        <dbReference type="Proteomes" id="UP000801492"/>
    </source>
</evidence>
<keyword evidence="2" id="KW-1185">Reference proteome</keyword>
<dbReference type="EMBL" id="VTPC01001629">
    <property type="protein sequence ID" value="KAF2901455.1"/>
    <property type="molecule type" value="Genomic_DNA"/>
</dbReference>
<sequence>MFYVYGENIKSDFEAKWGRESIEDDSHSGQPVSAATPEMSEKVKEFIMQDRRVTVSRIAEEMGIPTGTVHLIMHNHLEMSREDLELLRESPTNFFMNLVNGDETWIYHRDPESKMESIQWKHKTSPIPKKLKAAESTDKVMADQPKEFFWRDNVL</sequence>
<organism evidence="1 2">
    <name type="scientific">Ignelater luminosus</name>
    <name type="common">Cucubano</name>
    <name type="synonym">Pyrophorus luminosus</name>
    <dbReference type="NCBI Taxonomy" id="2038154"/>
    <lineage>
        <taxon>Eukaryota</taxon>
        <taxon>Metazoa</taxon>
        <taxon>Ecdysozoa</taxon>
        <taxon>Arthropoda</taxon>
        <taxon>Hexapoda</taxon>
        <taxon>Insecta</taxon>
        <taxon>Pterygota</taxon>
        <taxon>Neoptera</taxon>
        <taxon>Endopterygota</taxon>
        <taxon>Coleoptera</taxon>
        <taxon>Polyphaga</taxon>
        <taxon>Elateriformia</taxon>
        <taxon>Elateroidea</taxon>
        <taxon>Elateridae</taxon>
        <taxon>Agrypninae</taxon>
        <taxon>Pyrophorini</taxon>
        <taxon>Ignelater</taxon>
    </lineage>
</organism>
<reference evidence="1" key="1">
    <citation type="submission" date="2019-08" db="EMBL/GenBank/DDBJ databases">
        <title>The genome of the North American firefly Photinus pyralis.</title>
        <authorList>
            <consortium name="Photinus pyralis genome working group"/>
            <person name="Fallon T.R."/>
            <person name="Sander Lower S.E."/>
            <person name="Weng J.-K."/>
        </authorList>
    </citation>
    <scope>NUCLEOTIDE SEQUENCE</scope>
    <source>
        <strain evidence="1">TRF0915ILg1</strain>
        <tissue evidence="1">Whole body</tissue>
    </source>
</reference>
<accession>A0A8K0GE97</accession>
<gene>
    <name evidence="1" type="ORF">ILUMI_04731</name>
</gene>
<comment type="caution">
    <text evidence="1">The sequence shown here is derived from an EMBL/GenBank/DDBJ whole genome shotgun (WGS) entry which is preliminary data.</text>
</comment>
<dbReference type="InterPro" id="IPR036397">
    <property type="entry name" value="RNaseH_sf"/>
</dbReference>